<gene>
    <name evidence="1" type="ORF">BN59_03676</name>
</gene>
<protein>
    <submittedName>
        <fullName evidence="1">Uncharacterized protein</fullName>
    </submittedName>
</protein>
<evidence type="ECO:0000313" key="1">
    <source>
        <dbReference type="EMBL" id="CDZ79358.1"/>
    </source>
</evidence>
<keyword evidence="2" id="KW-1185">Reference proteome</keyword>
<reference evidence="1 2" key="1">
    <citation type="submission" date="2014-06" db="EMBL/GenBank/DDBJ databases">
        <authorList>
            <person name="Urmite Genomes Urmite Genomes"/>
        </authorList>
    </citation>
    <scope>NUCLEOTIDE SEQUENCE [LARGE SCALE GENOMIC DNA]</scope>
</reference>
<organism evidence="1 2">
    <name type="scientific">Legionella massiliensis</name>
    <dbReference type="NCBI Taxonomy" id="1034943"/>
    <lineage>
        <taxon>Bacteria</taxon>
        <taxon>Pseudomonadati</taxon>
        <taxon>Pseudomonadota</taxon>
        <taxon>Gammaproteobacteria</taxon>
        <taxon>Legionellales</taxon>
        <taxon>Legionellaceae</taxon>
        <taxon>Legionella</taxon>
    </lineage>
</organism>
<dbReference type="Proteomes" id="UP000044071">
    <property type="component" value="Unassembled WGS sequence"/>
</dbReference>
<name>A0A078L5Y9_9GAMM</name>
<dbReference type="STRING" id="1034943.BN59_03676"/>
<accession>A0A078L5Y9</accession>
<proteinExistence type="predicted"/>
<sequence length="88" mass="10354">MNRFIELTMQQFLINVLLKRDSGLELAIELHFDFHPLPCTMNWQEKAGSVQFIHIKDCHSGERLIDLSFNEYAQLRQACWAFLEGRSL</sequence>
<evidence type="ECO:0000313" key="2">
    <source>
        <dbReference type="Proteomes" id="UP000044071"/>
    </source>
</evidence>
<dbReference type="EMBL" id="CCSB01000005">
    <property type="protein sequence ID" value="CDZ79358.1"/>
    <property type="molecule type" value="Genomic_DNA"/>
</dbReference>
<dbReference type="AlphaFoldDB" id="A0A078L5Y9"/>